<reference evidence="1" key="1">
    <citation type="journal article" date="2015" name="Nature">
        <title>Complex archaea that bridge the gap between prokaryotes and eukaryotes.</title>
        <authorList>
            <person name="Spang A."/>
            <person name="Saw J.H."/>
            <person name="Jorgensen S.L."/>
            <person name="Zaremba-Niedzwiedzka K."/>
            <person name="Martijn J."/>
            <person name="Lind A.E."/>
            <person name="van Eijk R."/>
            <person name="Schleper C."/>
            <person name="Guy L."/>
            <person name="Ettema T.J."/>
        </authorList>
    </citation>
    <scope>NUCLEOTIDE SEQUENCE</scope>
</reference>
<evidence type="ECO:0000313" key="1">
    <source>
        <dbReference type="EMBL" id="KKM22161.1"/>
    </source>
</evidence>
<gene>
    <name evidence="1" type="ORF">LCGC14_1628180</name>
</gene>
<comment type="caution">
    <text evidence="1">The sequence shown here is derived from an EMBL/GenBank/DDBJ whole genome shotgun (WGS) entry which is preliminary data.</text>
</comment>
<protein>
    <submittedName>
        <fullName evidence="1">Uncharacterized protein</fullName>
    </submittedName>
</protein>
<accession>A0A0F9I3F6</accession>
<dbReference type="EMBL" id="LAZR01013396">
    <property type="protein sequence ID" value="KKM22161.1"/>
    <property type="molecule type" value="Genomic_DNA"/>
</dbReference>
<dbReference type="AlphaFoldDB" id="A0A0F9I3F6"/>
<proteinExistence type="predicted"/>
<name>A0A0F9I3F6_9ZZZZ</name>
<sequence length="138" mass="14800">SFDPTEALERYGGAAYNQFSRQLDRRLETSRGESVGMGRLNTGFAVEDEDRVTIDLAERYQDDLARQSLGAAALEQRNFEGVGAYGAERSNTYLDLLSGQLDRETSEKNAKKKLIGGILSGMFGVGGRLVGAATGSGG</sequence>
<organism evidence="1">
    <name type="scientific">marine sediment metagenome</name>
    <dbReference type="NCBI Taxonomy" id="412755"/>
    <lineage>
        <taxon>unclassified sequences</taxon>
        <taxon>metagenomes</taxon>
        <taxon>ecological metagenomes</taxon>
    </lineage>
</organism>
<feature type="non-terminal residue" evidence="1">
    <location>
        <position position="1"/>
    </location>
</feature>